<evidence type="ECO:0000313" key="2">
    <source>
        <dbReference type="EMBL" id="AGB44305.1"/>
    </source>
</evidence>
<dbReference type="STRING" id="754035.Mesau_01857"/>
<dbReference type="GO" id="GO:0005524">
    <property type="term" value="F:ATP binding"/>
    <property type="evidence" value="ECO:0007669"/>
    <property type="project" value="InterPro"/>
</dbReference>
<dbReference type="PANTHER" id="PTHR43581">
    <property type="entry name" value="ATP/GTP PHOSPHATASE"/>
    <property type="match status" value="1"/>
</dbReference>
<reference evidence="3" key="1">
    <citation type="submission" date="2012-02" db="EMBL/GenBank/DDBJ databases">
        <title>Complete sequence of Mesorhizobium australicum WSM2073.</title>
        <authorList>
            <person name="Lucas S."/>
            <person name="Han J."/>
            <person name="Lapidus A."/>
            <person name="Cheng J.-F."/>
            <person name="Goodwin L."/>
            <person name="Pitluck S."/>
            <person name="Peters L."/>
            <person name="Gu W."/>
            <person name="Detter J.C."/>
            <person name="Han C."/>
            <person name="Tapia R."/>
            <person name="Land M."/>
            <person name="Hauser L."/>
            <person name="Kyrpides N."/>
            <person name="Ivanova N."/>
            <person name="Pagani I."/>
            <person name="Reeve W.G."/>
            <person name="Howieson J.G."/>
            <person name="Tiwari R.P."/>
            <person name="O'Hara G.W."/>
            <person name="Atkins C.A."/>
            <person name="Ronson C.W."/>
            <person name="Nandasena K.G."/>
            <person name="Woyke T."/>
        </authorList>
    </citation>
    <scope>NUCLEOTIDE SEQUENCE [LARGE SCALE GENOMIC DNA]</scope>
    <source>
        <strain evidence="3">LMG 24608 / HAMBI 3006 / WSM2073</strain>
    </source>
</reference>
<feature type="domain" description="ATPase AAA-type core" evidence="1">
    <location>
        <begin position="188"/>
        <end position="271"/>
    </location>
</feature>
<protein>
    <recommendedName>
        <fullName evidence="1">ATPase AAA-type core domain-containing protein</fullName>
    </recommendedName>
</protein>
<dbReference type="Proteomes" id="UP000010998">
    <property type="component" value="Chromosome"/>
</dbReference>
<dbReference type="InterPro" id="IPR051396">
    <property type="entry name" value="Bact_Antivir_Def_Nuclease"/>
</dbReference>
<dbReference type="GO" id="GO:0016887">
    <property type="term" value="F:ATP hydrolysis activity"/>
    <property type="evidence" value="ECO:0007669"/>
    <property type="project" value="InterPro"/>
</dbReference>
<dbReference type="eggNOG" id="COG1106">
    <property type="taxonomic scope" value="Bacteria"/>
</dbReference>
<dbReference type="SUPFAM" id="SSF52540">
    <property type="entry name" value="P-loop containing nucleoside triphosphate hydrolases"/>
    <property type="match status" value="1"/>
</dbReference>
<dbReference type="HOGENOM" id="CLU_032808_0_0_5"/>
<evidence type="ECO:0000259" key="1">
    <source>
        <dbReference type="Pfam" id="PF13304"/>
    </source>
</evidence>
<dbReference type="KEGG" id="mam:Mesau_01857"/>
<dbReference type="Gene3D" id="3.40.50.300">
    <property type="entry name" value="P-loop containing nucleotide triphosphate hydrolases"/>
    <property type="match status" value="1"/>
</dbReference>
<dbReference type="Pfam" id="PF13304">
    <property type="entry name" value="AAA_21"/>
    <property type="match status" value="1"/>
</dbReference>
<gene>
    <name evidence="2" type="ordered locus">Mesau_01857</name>
</gene>
<proteinExistence type="predicted"/>
<dbReference type="AlphaFoldDB" id="L0KIG6"/>
<dbReference type="InterPro" id="IPR027417">
    <property type="entry name" value="P-loop_NTPase"/>
</dbReference>
<dbReference type="EMBL" id="CP003358">
    <property type="protein sequence ID" value="AGB44305.1"/>
    <property type="molecule type" value="Genomic_DNA"/>
</dbReference>
<dbReference type="PANTHER" id="PTHR43581:SF4">
    <property type="entry name" value="ATP_GTP PHOSPHATASE"/>
    <property type="match status" value="1"/>
</dbReference>
<dbReference type="InterPro" id="IPR003959">
    <property type="entry name" value="ATPase_AAA_core"/>
</dbReference>
<evidence type="ECO:0000313" key="3">
    <source>
        <dbReference type="Proteomes" id="UP000010998"/>
    </source>
</evidence>
<accession>L0KIG6</accession>
<name>L0KIG6_MESAW</name>
<sequence>MCISRGEKYVGADHDVSGRPFSVLIEREVTEPALRRIFQESTSGGSLPGNHWHYGKRLLSKRGVIWYGPDWKADFAEIPRTDRDLIAVPSNFRQNLAQTLGFPFENIRLVQVAAERDVRPEPRAGERTISPNGVGLTNLVRAFINSDDLPRNEVEIELLRELNEIYLGDCLFTAITCRENKGGVWEIFLREDSKGDIRLSQSGSSLKSIFIILATLRLLPKIDNVDWSKVLLSLEEPENNLHPALLRRLLNFLARQREERKFSLIISTHSPIGIDWSTKRSDTQIIHIKHDGVSASARVAIGYGNGREILDDLDIRASDILQANGVVWVEGPSDRIYINKWIALNTGDRLKEGVHYSVMFYGGKLLSHLHGLAPGEGDKLISLLALNRNAALLIDSDRHRGKPASEGKKARKPRMHLNHTKLRLKQEFEALGGYVWITEGREVENYIPPKVLDKLAGEAVKADSYDDIVALPELKSFGGDKIAIAHSAVAQLEAGDMSGHLDLTARLDQLCEAIALWNSK</sequence>
<organism evidence="2 3">
    <name type="scientific">Mesorhizobium australicum (strain HAMBI 3006 / LMG 24608 / WSM2073)</name>
    <dbReference type="NCBI Taxonomy" id="754035"/>
    <lineage>
        <taxon>Bacteria</taxon>
        <taxon>Pseudomonadati</taxon>
        <taxon>Pseudomonadota</taxon>
        <taxon>Alphaproteobacteria</taxon>
        <taxon>Hyphomicrobiales</taxon>
        <taxon>Phyllobacteriaceae</taxon>
        <taxon>Mesorhizobium</taxon>
    </lineage>
</organism>
<keyword evidence="3" id="KW-1185">Reference proteome</keyword>